<keyword evidence="1" id="KW-0732">Signal</keyword>
<evidence type="ECO:0008006" key="3">
    <source>
        <dbReference type="Google" id="ProtNLM"/>
    </source>
</evidence>
<gene>
    <name evidence="2" type="ORF">PTTT1_LOCUS10335</name>
</gene>
<dbReference type="SUPFAM" id="SSF50156">
    <property type="entry name" value="PDZ domain-like"/>
    <property type="match status" value="1"/>
</dbReference>
<dbReference type="Gene3D" id="3.10.20.30">
    <property type="match status" value="1"/>
</dbReference>
<name>A0A8J9X094_PHATR</name>
<organism evidence="2">
    <name type="scientific">Phaeodactylum tricornutum</name>
    <name type="common">Diatom</name>
    <dbReference type="NCBI Taxonomy" id="2850"/>
    <lineage>
        <taxon>Eukaryota</taxon>
        <taxon>Sar</taxon>
        <taxon>Stramenopiles</taxon>
        <taxon>Ochrophyta</taxon>
        <taxon>Bacillariophyta</taxon>
        <taxon>Bacillariophyceae</taxon>
        <taxon>Bacillariophycidae</taxon>
        <taxon>Naviculales</taxon>
        <taxon>Phaeodactylaceae</taxon>
        <taxon>Phaeodactylum</taxon>
    </lineage>
</organism>
<feature type="chain" id="PRO_5035451724" description="2Fe-2S ferredoxin-type domain-containing protein" evidence="1">
    <location>
        <begin position="19"/>
        <end position="356"/>
    </location>
</feature>
<evidence type="ECO:0000313" key="2">
    <source>
        <dbReference type="EMBL" id="CAG9279520.1"/>
    </source>
</evidence>
<dbReference type="SUPFAM" id="SSF54292">
    <property type="entry name" value="2Fe-2S ferredoxin-like"/>
    <property type="match status" value="1"/>
</dbReference>
<dbReference type="InterPro" id="IPR036010">
    <property type="entry name" value="2Fe-2S_ferredoxin-like_sf"/>
</dbReference>
<dbReference type="EMBL" id="OU594953">
    <property type="protein sequence ID" value="CAG9279520.1"/>
    <property type="molecule type" value="Genomic_DNA"/>
</dbReference>
<reference evidence="2" key="1">
    <citation type="submission" date="2022-02" db="EMBL/GenBank/DDBJ databases">
        <authorList>
            <person name="Giguere J D."/>
        </authorList>
    </citation>
    <scope>NUCLEOTIDE SEQUENCE</scope>
    <source>
        <strain evidence="2">CCAP 1055/1</strain>
    </source>
</reference>
<evidence type="ECO:0000256" key="1">
    <source>
        <dbReference type="SAM" id="SignalP"/>
    </source>
</evidence>
<dbReference type="AlphaFoldDB" id="A0A8J9X094"/>
<dbReference type="InterPro" id="IPR012675">
    <property type="entry name" value="Beta-grasp_dom_sf"/>
</dbReference>
<dbReference type="Proteomes" id="UP000836788">
    <property type="component" value="Chromosome 12"/>
</dbReference>
<protein>
    <recommendedName>
        <fullName evidence="3">2Fe-2S ferredoxin-type domain-containing protein</fullName>
    </recommendedName>
</protein>
<dbReference type="GO" id="GO:0051536">
    <property type="term" value="F:iron-sulfur cluster binding"/>
    <property type="evidence" value="ECO:0007669"/>
    <property type="project" value="InterPro"/>
</dbReference>
<accession>A0A8J9X094</accession>
<proteinExistence type="predicted"/>
<sequence length="356" mass="38336">MRMSVLLVFLCYAITAGAFHNRVFLGSQSIATSSARSPISVLRAMSDSIIDEDSSVSKFSGAGPVQVDMNIYNLPFETVLEEWTANMVPATPMQEEGIYLGAKNSREHLVDVVQVEFPRLQDMGLGIQLMELAGGREDSLGITIVEGLVEGGSAENSDILPGDCITKVAVRKSSSTSAPVDITAGMDLTETVEESAVTTECLGYDATVSAIVSLPPVSSEGETFVLTLKRLRRKPKINLTLQYPPEMNEPDVKLELFAGENLRRSMLVKGVKLNDALSRRFDSGGIGDCGAEGTCATCAVNIVQGGNLCNPRAQQEAQILVKRANWRMSCKTIVGYGMKEGSMTVRVSPRQWADGS</sequence>
<dbReference type="InterPro" id="IPR036034">
    <property type="entry name" value="PDZ_sf"/>
</dbReference>
<feature type="signal peptide" evidence="1">
    <location>
        <begin position="1"/>
        <end position="18"/>
    </location>
</feature>